<name>A0A7C4JK58_9CREN</name>
<gene>
    <name evidence="1" type="ORF">ENU08_04545</name>
</gene>
<evidence type="ECO:0008006" key="2">
    <source>
        <dbReference type="Google" id="ProtNLM"/>
    </source>
</evidence>
<evidence type="ECO:0000313" key="1">
    <source>
        <dbReference type="EMBL" id="HGQ64495.1"/>
    </source>
</evidence>
<comment type="caution">
    <text evidence="1">The sequence shown here is derived from an EMBL/GenBank/DDBJ whole genome shotgun (WGS) entry which is preliminary data.</text>
</comment>
<dbReference type="AlphaFoldDB" id="A0A7C4JK58"/>
<accession>A0A7C4JK58</accession>
<organism evidence="1">
    <name type="scientific">Ignisphaera aggregans</name>
    <dbReference type="NCBI Taxonomy" id="334771"/>
    <lineage>
        <taxon>Archaea</taxon>
        <taxon>Thermoproteota</taxon>
        <taxon>Thermoprotei</taxon>
        <taxon>Desulfurococcales</taxon>
        <taxon>Desulfurococcaceae</taxon>
        <taxon>Ignisphaera</taxon>
    </lineage>
</organism>
<dbReference type="EMBL" id="DTBD01000038">
    <property type="protein sequence ID" value="HGQ64495.1"/>
    <property type="molecule type" value="Genomic_DNA"/>
</dbReference>
<protein>
    <recommendedName>
        <fullName evidence="2">DUF47 family protein</fullName>
    </recommendedName>
</protein>
<sequence length="134" mass="15787">MVSKDMLRDIYKLLQSVRLDLVESFYRIKDRKLREAYDPFAFMLLKYDKIIQFLRRILDEDLYTKHQKLSPQEVEEIILKLPLDVASTIRNLIQASKLLKEFSSSTSTPYIISIIKSINDIADDIAKYLDKIVN</sequence>
<reference evidence="1" key="1">
    <citation type="journal article" date="2020" name="mSystems">
        <title>Genome- and Community-Level Interaction Insights into Carbon Utilization and Element Cycling Functions of Hydrothermarchaeota in Hydrothermal Sediment.</title>
        <authorList>
            <person name="Zhou Z."/>
            <person name="Liu Y."/>
            <person name="Xu W."/>
            <person name="Pan J."/>
            <person name="Luo Z.H."/>
            <person name="Li M."/>
        </authorList>
    </citation>
    <scope>NUCLEOTIDE SEQUENCE [LARGE SCALE GENOMIC DNA]</scope>
    <source>
        <strain evidence="1">SpSt-637</strain>
    </source>
</reference>
<proteinExistence type="predicted"/>